<evidence type="ECO:0000313" key="10">
    <source>
        <dbReference type="EMBL" id="AEC01376.1"/>
    </source>
</evidence>
<dbReference type="eggNOG" id="COG1983">
    <property type="taxonomic scope" value="Bacteria"/>
</dbReference>
<dbReference type="KEGG" id="scc:Spico_0138"/>
<keyword evidence="2" id="KW-1003">Cell membrane</keyword>
<evidence type="ECO:0000256" key="3">
    <source>
        <dbReference type="ARBA" id="ARBA00022692"/>
    </source>
</evidence>
<evidence type="ECO:0000256" key="1">
    <source>
        <dbReference type="ARBA" id="ARBA00004162"/>
    </source>
</evidence>
<accession>F4GJV1</accession>
<feature type="region of interest" description="Disordered" evidence="7">
    <location>
        <begin position="66"/>
        <end position="85"/>
    </location>
</feature>
<evidence type="ECO:0000256" key="5">
    <source>
        <dbReference type="ARBA" id="ARBA00023136"/>
    </source>
</evidence>
<evidence type="ECO:0000256" key="8">
    <source>
        <dbReference type="SAM" id="Phobius"/>
    </source>
</evidence>
<keyword evidence="5 8" id="KW-0472">Membrane</keyword>
<protein>
    <submittedName>
        <fullName evidence="10">PspC domain protein</fullName>
    </submittedName>
</protein>
<dbReference type="HOGENOM" id="CLU_137949_0_0_12"/>
<keyword evidence="11" id="KW-1185">Reference proteome</keyword>
<evidence type="ECO:0000256" key="7">
    <source>
        <dbReference type="SAM" id="MobiDB-lite"/>
    </source>
</evidence>
<organism evidence="10 11">
    <name type="scientific">Parasphaerochaeta coccoides (strain ATCC BAA-1237 / DSM 17374 / SPN1)</name>
    <name type="common">Sphaerochaeta coccoides</name>
    <dbReference type="NCBI Taxonomy" id="760011"/>
    <lineage>
        <taxon>Bacteria</taxon>
        <taxon>Pseudomonadati</taxon>
        <taxon>Spirochaetota</taxon>
        <taxon>Spirochaetia</taxon>
        <taxon>Spirochaetales</taxon>
        <taxon>Sphaerochaetaceae</taxon>
        <taxon>Parasphaerochaeta</taxon>
    </lineage>
</organism>
<evidence type="ECO:0000256" key="2">
    <source>
        <dbReference type="ARBA" id="ARBA00022475"/>
    </source>
</evidence>
<dbReference type="STRING" id="760011.Spico_0138"/>
<keyword evidence="3 8" id="KW-0812">Transmembrane</keyword>
<dbReference type="PANTHER" id="PTHR33885">
    <property type="entry name" value="PHAGE SHOCK PROTEIN C"/>
    <property type="match status" value="1"/>
</dbReference>
<reference evidence="11" key="1">
    <citation type="submission" date="2011-04" db="EMBL/GenBank/DDBJ databases">
        <title>The complete genome of Spirochaeta coccoides DSM 17374.</title>
        <authorList>
            <person name="Lucas S."/>
            <person name="Copeland A."/>
            <person name="Lapidus A."/>
            <person name="Bruce D."/>
            <person name="Goodwin L."/>
            <person name="Pitluck S."/>
            <person name="Peters L."/>
            <person name="Kyrpides N."/>
            <person name="Mavromatis K."/>
            <person name="Pagani I."/>
            <person name="Ivanova N."/>
            <person name="Ovchinnikova G."/>
            <person name="Lu M."/>
            <person name="Detter J.C."/>
            <person name="Tapia R."/>
            <person name="Han C."/>
            <person name="Land M."/>
            <person name="Hauser L."/>
            <person name="Markowitz V."/>
            <person name="Cheng J.-F."/>
            <person name="Hugenholtz P."/>
            <person name="Woyke T."/>
            <person name="Wu D."/>
            <person name="Spring S."/>
            <person name="Schroeder M."/>
            <person name="Brambilla E."/>
            <person name="Klenk H.-P."/>
            <person name="Eisen J.A."/>
        </authorList>
    </citation>
    <scope>NUCLEOTIDE SEQUENCE [LARGE SCALE GENOMIC DNA]</scope>
    <source>
        <strain evidence="11">ATCC BAA-1237 / DSM 17374 / SPN1</strain>
    </source>
</reference>
<keyword evidence="6" id="KW-0175">Coiled coil</keyword>
<dbReference type="Proteomes" id="UP000007939">
    <property type="component" value="Chromosome"/>
</dbReference>
<evidence type="ECO:0000256" key="4">
    <source>
        <dbReference type="ARBA" id="ARBA00022989"/>
    </source>
</evidence>
<evidence type="ECO:0000256" key="6">
    <source>
        <dbReference type="SAM" id="Coils"/>
    </source>
</evidence>
<sequence length="144" mass="17510">MATHRLYRSRYGEVFGVCKGLADWRELPVRTVRLICILIMVFSGFFPFALIYFIAALILPLNPYEERDRSSRTAFRDKRAKERDYTKEYTSSWREVEEEEDPAPSDKEEKLRKRYEDLKTRVEEMEDRMFDKEKAWDDKFQERM</sequence>
<feature type="coiled-coil region" evidence="6">
    <location>
        <begin position="108"/>
        <end position="135"/>
    </location>
</feature>
<dbReference type="RefSeq" id="WP_013738772.1">
    <property type="nucleotide sequence ID" value="NC_015436.1"/>
</dbReference>
<dbReference type="GO" id="GO:0005886">
    <property type="term" value="C:plasma membrane"/>
    <property type="evidence" value="ECO:0007669"/>
    <property type="project" value="UniProtKB-SubCell"/>
</dbReference>
<keyword evidence="4 8" id="KW-1133">Transmembrane helix</keyword>
<dbReference type="AlphaFoldDB" id="F4GJV1"/>
<comment type="subcellular location">
    <subcellularLocation>
        <location evidence="1">Cell membrane</location>
        <topology evidence="1">Single-pass membrane protein</topology>
    </subcellularLocation>
</comment>
<dbReference type="InterPro" id="IPR007168">
    <property type="entry name" value="Phageshock_PspC_N"/>
</dbReference>
<dbReference type="EMBL" id="CP002659">
    <property type="protein sequence ID" value="AEC01376.1"/>
    <property type="molecule type" value="Genomic_DNA"/>
</dbReference>
<proteinExistence type="predicted"/>
<feature type="domain" description="Phage shock protein PspC N-terminal" evidence="9">
    <location>
        <begin position="5"/>
        <end position="60"/>
    </location>
</feature>
<gene>
    <name evidence="10" type="ordered locus">Spico_0138</name>
</gene>
<name>F4GJV1_PARC1</name>
<evidence type="ECO:0000313" key="11">
    <source>
        <dbReference type="Proteomes" id="UP000007939"/>
    </source>
</evidence>
<dbReference type="InterPro" id="IPR052027">
    <property type="entry name" value="PspC"/>
</dbReference>
<dbReference type="OrthoDB" id="9815286at2"/>
<feature type="transmembrane region" description="Helical" evidence="8">
    <location>
        <begin position="34"/>
        <end position="59"/>
    </location>
</feature>
<dbReference type="PANTHER" id="PTHR33885:SF3">
    <property type="entry name" value="PHAGE SHOCK PROTEIN C"/>
    <property type="match status" value="1"/>
</dbReference>
<dbReference type="Pfam" id="PF04024">
    <property type="entry name" value="PspC"/>
    <property type="match status" value="1"/>
</dbReference>
<reference evidence="10 11" key="2">
    <citation type="journal article" date="2012" name="Stand. Genomic Sci.">
        <title>Complete genome sequence of the termite hindgut bacterium Spirochaeta coccoides type strain (SPN1(T)), reclassification in the genus Sphaerochaeta as Sphaerochaeta coccoides comb. nov. and emendations of the family Spirochaetaceae and the genus Sphaerochaeta.</title>
        <authorList>
            <person name="Abt B."/>
            <person name="Han C."/>
            <person name="Scheuner C."/>
            <person name="Lu M."/>
            <person name="Lapidus A."/>
            <person name="Nolan M."/>
            <person name="Lucas S."/>
            <person name="Hammon N."/>
            <person name="Deshpande S."/>
            <person name="Cheng J.F."/>
            <person name="Tapia R."/>
            <person name="Goodwin L.A."/>
            <person name="Pitluck S."/>
            <person name="Liolios K."/>
            <person name="Pagani I."/>
            <person name="Ivanova N."/>
            <person name="Mavromatis K."/>
            <person name="Mikhailova N."/>
            <person name="Huntemann M."/>
            <person name="Pati A."/>
            <person name="Chen A."/>
            <person name="Palaniappan K."/>
            <person name="Land M."/>
            <person name="Hauser L."/>
            <person name="Brambilla E.M."/>
            <person name="Rohde M."/>
            <person name="Spring S."/>
            <person name="Gronow S."/>
            <person name="Goker M."/>
            <person name="Woyke T."/>
            <person name="Bristow J."/>
            <person name="Eisen J.A."/>
            <person name="Markowitz V."/>
            <person name="Hugenholtz P."/>
            <person name="Kyrpides N.C."/>
            <person name="Klenk H.P."/>
            <person name="Detter J.C."/>
        </authorList>
    </citation>
    <scope>NUCLEOTIDE SEQUENCE [LARGE SCALE GENOMIC DNA]</scope>
    <source>
        <strain evidence="11">ATCC BAA-1237 / DSM 17374 / SPN1</strain>
    </source>
</reference>
<evidence type="ECO:0000259" key="9">
    <source>
        <dbReference type="Pfam" id="PF04024"/>
    </source>
</evidence>